<accession>A0A1Y0B051</accession>
<reference evidence="1" key="1">
    <citation type="submission" date="2017-03" db="EMBL/GenBank/DDBJ databases">
        <title>The mitochondrial genome of the carnivorous plant Utricularia reniformis (Lentibulariaceae): structure, comparative analysis and evolutionary landmarks.</title>
        <authorList>
            <person name="Silva S.R."/>
            <person name="Alvarenga D.O."/>
            <person name="Michael T.P."/>
            <person name="Miranda V.F.O."/>
            <person name="Varani A.M."/>
        </authorList>
    </citation>
    <scope>NUCLEOTIDE SEQUENCE</scope>
</reference>
<organism evidence="1">
    <name type="scientific">Utricularia reniformis</name>
    <dbReference type="NCBI Taxonomy" id="192314"/>
    <lineage>
        <taxon>Eukaryota</taxon>
        <taxon>Viridiplantae</taxon>
        <taxon>Streptophyta</taxon>
        <taxon>Embryophyta</taxon>
        <taxon>Tracheophyta</taxon>
        <taxon>Spermatophyta</taxon>
        <taxon>Magnoliopsida</taxon>
        <taxon>eudicotyledons</taxon>
        <taxon>Gunneridae</taxon>
        <taxon>Pentapetalae</taxon>
        <taxon>asterids</taxon>
        <taxon>lamiids</taxon>
        <taxon>Lamiales</taxon>
        <taxon>Lentibulariaceae</taxon>
        <taxon>Utricularia</taxon>
    </lineage>
</organism>
<geneLocation type="mitochondrion" evidence="1"/>
<evidence type="ECO:0000313" key="1">
    <source>
        <dbReference type="EMBL" id="ART30780.1"/>
    </source>
</evidence>
<dbReference type="AlphaFoldDB" id="A0A1Y0B051"/>
<protein>
    <submittedName>
        <fullName evidence="1">Uncharacterized protein</fullName>
    </submittedName>
</protein>
<proteinExistence type="predicted"/>
<name>A0A1Y0B051_9LAMI</name>
<sequence length="29" mass="3347">MILTSYLYDVSFWSNVPSVVSVLLYSESF</sequence>
<gene>
    <name evidence="1" type="ORF">AEK19_MT0524</name>
</gene>
<keyword evidence="1" id="KW-0496">Mitochondrion</keyword>
<dbReference type="EMBL" id="KY774314">
    <property type="protein sequence ID" value="ART30780.1"/>
    <property type="molecule type" value="Genomic_DNA"/>
</dbReference>